<proteinExistence type="predicted"/>
<evidence type="ECO:0000313" key="3">
    <source>
        <dbReference type="Proteomes" id="UP001205185"/>
    </source>
</evidence>
<feature type="region of interest" description="Disordered" evidence="1">
    <location>
        <begin position="72"/>
        <end position="260"/>
    </location>
</feature>
<sequence>MRRGGGVDLGMLVRGGWQGGVWAEVVSLVIKSVLSTSSRWDRDQRGRRCRLGCDARPRHRCAWKRPCRGAESALPARMQTPLAQPRDHPTPSRDPPSRGVQQTGQQRGDKLARRATRRSNADTHRPSPAITPTPAETAHPSQGVQQTGQPRDDELVRRVARRSNADATRQPRDHPTSTLPQAKASSRPGNRVVTSRFAGLHTCGGARRHRQTRWTPIRPASSHYQRRLNPAPARGSGAQPPPSPGGGPRASLLGPTDSGS</sequence>
<feature type="compositionally biased region" description="Polar residues" evidence="1">
    <location>
        <begin position="176"/>
        <end position="188"/>
    </location>
</feature>
<gene>
    <name evidence="2" type="ORF">LV75_002130</name>
</gene>
<organism evidence="2 3">
    <name type="scientific">Actinokineospora diospyrosa</name>
    <dbReference type="NCBI Taxonomy" id="103728"/>
    <lineage>
        <taxon>Bacteria</taxon>
        <taxon>Bacillati</taxon>
        <taxon>Actinomycetota</taxon>
        <taxon>Actinomycetes</taxon>
        <taxon>Pseudonocardiales</taxon>
        <taxon>Pseudonocardiaceae</taxon>
        <taxon>Actinokineospora</taxon>
    </lineage>
</organism>
<protein>
    <submittedName>
        <fullName evidence="2">Uncharacterized protein</fullName>
    </submittedName>
</protein>
<comment type="caution">
    <text evidence="2">The sequence shown here is derived from an EMBL/GenBank/DDBJ whole genome shotgun (WGS) entry which is preliminary data.</text>
</comment>
<dbReference type="EMBL" id="JAMTCO010000005">
    <property type="protein sequence ID" value="MCP2269641.1"/>
    <property type="molecule type" value="Genomic_DNA"/>
</dbReference>
<accession>A0ABT1IBA7</accession>
<reference evidence="2 3" key="1">
    <citation type="submission" date="2022-06" db="EMBL/GenBank/DDBJ databases">
        <title>Genomic Encyclopedia of Archaeal and Bacterial Type Strains, Phase II (KMG-II): from individual species to whole genera.</title>
        <authorList>
            <person name="Goeker M."/>
        </authorList>
    </citation>
    <scope>NUCLEOTIDE SEQUENCE [LARGE SCALE GENOMIC DNA]</scope>
    <source>
        <strain evidence="2 3">DSM 44255</strain>
    </source>
</reference>
<evidence type="ECO:0000313" key="2">
    <source>
        <dbReference type="EMBL" id="MCP2269641.1"/>
    </source>
</evidence>
<dbReference type="Proteomes" id="UP001205185">
    <property type="component" value="Unassembled WGS sequence"/>
</dbReference>
<feature type="compositionally biased region" description="Polar residues" evidence="1">
    <location>
        <begin position="139"/>
        <end position="149"/>
    </location>
</feature>
<evidence type="ECO:0000256" key="1">
    <source>
        <dbReference type="SAM" id="MobiDB-lite"/>
    </source>
</evidence>
<feature type="compositionally biased region" description="Low complexity" evidence="1">
    <location>
        <begin position="249"/>
        <end position="260"/>
    </location>
</feature>
<keyword evidence="3" id="KW-1185">Reference proteome</keyword>
<name>A0ABT1IBA7_9PSEU</name>